<dbReference type="InterPro" id="IPR027417">
    <property type="entry name" value="P-loop_NTPase"/>
</dbReference>
<dbReference type="PANTHER" id="PTHR35807">
    <property type="entry name" value="TRANSCRIPTIONAL REGULATOR REDD-RELATED"/>
    <property type="match status" value="1"/>
</dbReference>
<dbReference type="AlphaFoldDB" id="A0A1W1UYK1"/>
<evidence type="ECO:0000313" key="3">
    <source>
        <dbReference type="Proteomes" id="UP000192582"/>
    </source>
</evidence>
<organism evidence="2 3">
    <name type="scientific">Deinococcus hopiensis KR-140</name>
    <dbReference type="NCBI Taxonomy" id="695939"/>
    <lineage>
        <taxon>Bacteria</taxon>
        <taxon>Thermotogati</taxon>
        <taxon>Deinococcota</taxon>
        <taxon>Deinococci</taxon>
        <taxon>Deinococcales</taxon>
        <taxon>Deinococcaceae</taxon>
        <taxon>Deinococcus</taxon>
    </lineage>
</organism>
<feature type="domain" description="Bacterial transcriptional activator" evidence="1">
    <location>
        <begin position="77"/>
        <end position="208"/>
    </location>
</feature>
<dbReference type="Gene3D" id="1.25.40.10">
    <property type="entry name" value="Tetratricopeptide repeat domain"/>
    <property type="match status" value="1"/>
</dbReference>
<sequence>MDGTLVPCDRRVAGLLAYLAVEGPTARHQIAQLFWPDVPASQAGNNLVHALRRLEKQSGAVLIVRQPQLRLAGNISVDLKDLLDGTLSALTGSTGQLEGLELDDAPDFMEWLMAIQERVSIVREQGIRHAIDDAVTRGDVTGALMLARRLLDLDPLSEHGYRALMRLHALDGDRATALKAYRRYKALLDRELGVAPHPDLVQFARDIDAGRLPRAPEHPRIPMAVLRPPHLVGREEAWQMMEDAWVAGKTIYLSGAPGAGKTRLAQDFARSKGAVLYLQGRPGEQDVPFSGAARNARARLAAAPHVRLPAWVKRELARILPEFRQGEAPLPLLDEEERLTFFQAHLEMIRLTSPGFTATITDDIQYYDPATMDLGVFFLSQSATLGGQGNVPHHLIVFRRDEFPPESQRTMERHVSSGSAVRIDVEPLSQPAITQLLATLAIPEALQISGIITHSTGGNVQFVLEAVKHMYETGNFSTEGQTQPMPDTIGTILHQRLQRLSPAAVQVVRAAAVLRTDISIERVAELLNTPLFATAAAWEELELAQVLTGERFSHDLIQENILNTTPAPVRQILHRAAARVLTDHGAAPAVIAGHWRAAGAALQAAAWLHRAAHAAEATLRFQEAADLYRAAAHALTDAGEASQAHAALELAARADIAHAQLPAR</sequence>
<dbReference type="STRING" id="695939.SAMN00790413_03722"/>
<reference evidence="2 3" key="1">
    <citation type="submission" date="2017-04" db="EMBL/GenBank/DDBJ databases">
        <authorList>
            <person name="Afonso C.L."/>
            <person name="Miller P.J."/>
            <person name="Scott M.A."/>
            <person name="Spackman E."/>
            <person name="Goraichik I."/>
            <person name="Dimitrov K.M."/>
            <person name="Suarez D.L."/>
            <person name="Swayne D.E."/>
        </authorList>
    </citation>
    <scope>NUCLEOTIDE SEQUENCE [LARGE SCALE GENOMIC DNA]</scope>
    <source>
        <strain evidence="2 3">KR-140</strain>
    </source>
</reference>
<dbReference type="InterPro" id="IPR051677">
    <property type="entry name" value="AfsR-DnrI-RedD_regulator"/>
</dbReference>
<accession>A0A1W1UYK1</accession>
<dbReference type="SMART" id="SM01043">
    <property type="entry name" value="BTAD"/>
    <property type="match status" value="1"/>
</dbReference>
<dbReference type="SUPFAM" id="SSF52540">
    <property type="entry name" value="P-loop containing nucleoside triphosphate hydrolases"/>
    <property type="match status" value="1"/>
</dbReference>
<proteinExistence type="predicted"/>
<dbReference type="InterPro" id="IPR011990">
    <property type="entry name" value="TPR-like_helical_dom_sf"/>
</dbReference>
<dbReference type="SUPFAM" id="SSF48452">
    <property type="entry name" value="TPR-like"/>
    <property type="match status" value="1"/>
</dbReference>
<dbReference type="Pfam" id="PF13191">
    <property type="entry name" value="AAA_16"/>
    <property type="match status" value="1"/>
</dbReference>
<dbReference type="InterPro" id="IPR041664">
    <property type="entry name" value="AAA_16"/>
</dbReference>
<evidence type="ECO:0000313" key="2">
    <source>
        <dbReference type="EMBL" id="SMB86187.1"/>
    </source>
</evidence>
<dbReference type="InterPro" id="IPR005158">
    <property type="entry name" value="BTAD"/>
</dbReference>
<evidence type="ECO:0000259" key="1">
    <source>
        <dbReference type="SMART" id="SM01043"/>
    </source>
</evidence>
<protein>
    <submittedName>
        <fullName evidence="2">AAA ATPase domain-containing protein</fullName>
    </submittedName>
</protein>
<dbReference type="EMBL" id="FWWU01000008">
    <property type="protein sequence ID" value="SMB86187.1"/>
    <property type="molecule type" value="Genomic_DNA"/>
</dbReference>
<keyword evidence="3" id="KW-1185">Reference proteome</keyword>
<dbReference type="Pfam" id="PF03704">
    <property type="entry name" value="BTAD"/>
    <property type="match status" value="1"/>
</dbReference>
<name>A0A1W1UYK1_9DEIO</name>
<dbReference type="Proteomes" id="UP000192582">
    <property type="component" value="Unassembled WGS sequence"/>
</dbReference>
<dbReference type="Gene3D" id="3.40.50.300">
    <property type="entry name" value="P-loop containing nucleotide triphosphate hydrolases"/>
    <property type="match status" value="1"/>
</dbReference>
<gene>
    <name evidence="2" type="ORF">SAMN00790413_03722</name>
</gene>